<dbReference type="Proteomes" id="UP000707245">
    <property type="component" value="Unassembled WGS sequence"/>
</dbReference>
<dbReference type="Pfam" id="PF03372">
    <property type="entry name" value="Exo_endo_phos"/>
    <property type="match status" value="1"/>
</dbReference>
<evidence type="ECO:0000313" key="4">
    <source>
        <dbReference type="Proteomes" id="UP000707245"/>
    </source>
</evidence>
<dbReference type="Gene3D" id="3.60.10.10">
    <property type="entry name" value="Endonuclease/exonuclease/phosphatase"/>
    <property type="match status" value="1"/>
</dbReference>
<gene>
    <name evidence="3" type="ORF">EI167_16585</name>
</gene>
<feature type="chain" id="PRO_5047327796" evidence="1">
    <location>
        <begin position="26"/>
        <end position="291"/>
    </location>
</feature>
<dbReference type="NCBIfam" id="NF003840">
    <property type="entry name" value="PRK05421.1-2"/>
    <property type="match status" value="1"/>
</dbReference>
<keyword evidence="3" id="KW-0378">Hydrolase</keyword>
<proteinExistence type="predicted"/>
<name>A0ABR9FQH3_9GAMM</name>
<organism evidence="3 4">
    <name type="scientific">Pseudoalteromonas prydzensis</name>
    <dbReference type="NCBI Taxonomy" id="182141"/>
    <lineage>
        <taxon>Bacteria</taxon>
        <taxon>Pseudomonadati</taxon>
        <taxon>Pseudomonadota</taxon>
        <taxon>Gammaproteobacteria</taxon>
        <taxon>Alteromonadales</taxon>
        <taxon>Pseudoalteromonadaceae</taxon>
        <taxon>Pseudoalteromonas</taxon>
    </lineage>
</organism>
<comment type="caution">
    <text evidence="3">The sequence shown here is derived from an EMBL/GenBank/DDBJ whole genome shotgun (WGS) entry which is preliminary data.</text>
</comment>
<sequence length="291" mass="32643">MQKKSFSFITVVATVIALLSITALATAPLSDEDKGFTETANTATQCAQQLNASRQQTYSKKYIIPEQLKLLSWNIYKAQIQGLYRDLAQLNQQADIVLLQEAIEDQRLSALKPYWRFSPGYKSGDVQSGVMTLSRWPATVHCTFTHTEPWLRSPKATNIVEYAMADQQRLLSVNLHGINFTLGTEDYEQQIDAAVQVMQQHQGPIIFAGDLNTWSDARQAVVINALSKLGLSEALYLDDKRTKAFGLALDQVWTRGVTINTTRVPQYQSSDHNPILVTLHLNKVIDETLTQ</sequence>
<protein>
    <submittedName>
        <fullName evidence="3">Endonuclease/exonuclease/phosphatase family protein</fullName>
    </submittedName>
</protein>
<dbReference type="EMBL" id="RRZA01000060">
    <property type="protein sequence ID" value="MBE0459028.1"/>
    <property type="molecule type" value="Genomic_DNA"/>
</dbReference>
<keyword evidence="3" id="KW-0540">Nuclease</keyword>
<keyword evidence="4" id="KW-1185">Reference proteome</keyword>
<evidence type="ECO:0000256" key="1">
    <source>
        <dbReference type="SAM" id="SignalP"/>
    </source>
</evidence>
<keyword evidence="1" id="KW-0732">Signal</keyword>
<keyword evidence="3" id="KW-0255">Endonuclease</keyword>
<dbReference type="InterPro" id="IPR036691">
    <property type="entry name" value="Endo/exonu/phosph_ase_sf"/>
</dbReference>
<evidence type="ECO:0000259" key="2">
    <source>
        <dbReference type="Pfam" id="PF03372"/>
    </source>
</evidence>
<dbReference type="GO" id="GO:0004519">
    <property type="term" value="F:endonuclease activity"/>
    <property type="evidence" value="ECO:0007669"/>
    <property type="project" value="UniProtKB-KW"/>
</dbReference>
<reference evidence="3 4" key="1">
    <citation type="submission" date="2020-07" db="EMBL/GenBank/DDBJ databases">
        <title>Halophilic bacteria isolated from french cheeses.</title>
        <authorList>
            <person name="Kothe C.I."/>
            <person name="Farah-Kraiem B."/>
            <person name="Renault P."/>
            <person name="Dridi B."/>
        </authorList>
    </citation>
    <scope>NUCLEOTIDE SEQUENCE [LARGE SCALE GENOMIC DNA]</scope>
    <source>
        <strain evidence="3 4">FME14</strain>
    </source>
</reference>
<dbReference type="SUPFAM" id="SSF56219">
    <property type="entry name" value="DNase I-like"/>
    <property type="match status" value="1"/>
</dbReference>
<dbReference type="InterPro" id="IPR005135">
    <property type="entry name" value="Endo/exonuclease/phosphatase"/>
</dbReference>
<feature type="domain" description="Endonuclease/exonuclease/phosphatase" evidence="2">
    <location>
        <begin position="71"/>
        <end position="272"/>
    </location>
</feature>
<dbReference type="NCBIfam" id="NF003842">
    <property type="entry name" value="PRK05421.1-4"/>
    <property type="match status" value="1"/>
</dbReference>
<dbReference type="RefSeq" id="WP_192542536.1">
    <property type="nucleotide sequence ID" value="NZ_JBQELX010000071.1"/>
</dbReference>
<feature type="signal peptide" evidence="1">
    <location>
        <begin position="1"/>
        <end position="25"/>
    </location>
</feature>
<evidence type="ECO:0000313" key="3">
    <source>
        <dbReference type="EMBL" id="MBE0459028.1"/>
    </source>
</evidence>
<accession>A0ABR9FQH3</accession>